<dbReference type="Gene3D" id="3.40.50.1820">
    <property type="entry name" value="alpha/beta hydrolase"/>
    <property type="match status" value="1"/>
</dbReference>
<keyword evidence="6" id="KW-0963">Cytoplasm</keyword>
<evidence type="ECO:0000256" key="4">
    <source>
        <dbReference type="ARBA" id="ARBA00012423"/>
    </source>
</evidence>
<reference evidence="15 16" key="1">
    <citation type="submission" date="2019-07" db="EMBL/GenBank/DDBJ databases">
        <title>Genomics analysis of Aphanomyces spp. identifies a new class of oomycete effector associated with host adaptation.</title>
        <authorList>
            <person name="Gaulin E."/>
        </authorList>
    </citation>
    <scope>NUCLEOTIDE SEQUENCE [LARGE SCALE GENOMIC DNA]</scope>
    <source>
        <strain evidence="15 16">ATCC 201684</strain>
    </source>
</reference>
<protein>
    <recommendedName>
        <fullName evidence="4">palmitoyl-protein hydrolase</fullName>
        <ecNumber evidence="4">3.1.2.22</ecNumber>
    </recommendedName>
    <alternativeName>
        <fullName evidence="12">Palmitoyl-protein hydrolase</fullName>
    </alternativeName>
</protein>
<dbReference type="GO" id="GO:0005634">
    <property type="term" value="C:nucleus"/>
    <property type="evidence" value="ECO:0007669"/>
    <property type="project" value="UniProtKB-SubCell"/>
</dbReference>
<dbReference type="GO" id="GO:0005737">
    <property type="term" value="C:cytoplasm"/>
    <property type="evidence" value="ECO:0007669"/>
    <property type="project" value="UniProtKB-SubCell"/>
</dbReference>
<feature type="domain" description="Phospholipase/carboxylesterase/thioesterase" evidence="14">
    <location>
        <begin position="39"/>
        <end position="246"/>
    </location>
</feature>
<comment type="catalytic activity">
    <reaction evidence="13">
        <text>S-hexadecanoyl-L-cysteinyl-[protein] + H2O = L-cysteinyl-[protein] + hexadecanoate + H(+)</text>
        <dbReference type="Rhea" id="RHEA:19233"/>
        <dbReference type="Rhea" id="RHEA-COMP:10131"/>
        <dbReference type="Rhea" id="RHEA-COMP:11032"/>
        <dbReference type="ChEBI" id="CHEBI:7896"/>
        <dbReference type="ChEBI" id="CHEBI:15377"/>
        <dbReference type="ChEBI" id="CHEBI:15378"/>
        <dbReference type="ChEBI" id="CHEBI:29950"/>
        <dbReference type="ChEBI" id="CHEBI:74151"/>
        <dbReference type="EC" id="3.1.2.22"/>
    </reaction>
</comment>
<dbReference type="GO" id="GO:0052689">
    <property type="term" value="F:carboxylic ester hydrolase activity"/>
    <property type="evidence" value="ECO:0007669"/>
    <property type="project" value="UniProtKB-KW"/>
</dbReference>
<comment type="caution">
    <text evidence="15">The sequence shown here is derived from an EMBL/GenBank/DDBJ whole genome shotgun (WGS) entry which is preliminary data.</text>
</comment>
<keyword evidence="7" id="KW-0378">Hydrolase</keyword>
<dbReference type="PANTHER" id="PTHR10655">
    <property type="entry name" value="LYSOPHOSPHOLIPASE-RELATED"/>
    <property type="match status" value="1"/>
</dbReference>
<evidence type="ECO:0000256" key="1">
    <source>
        <dbReference type="ARBA" id="ARBA00004123"/>
    </source>
</evidence>
<name>A0A6G0WTD5_9STRA</name>
<dbReference type="PANTHER" id="PTHR10655:SF17">
    <property type="entry name" value="LYSOPHOSPHOLIPASE-LIKE PROTEIN 1"/>
    <property type="match status" value="1"/>
</dbReference>
<organism evidence="15 16">
    <name type="scientific">Aphanomyces euteiches</name>
    <dbReference type="NCBI Taxonomy" id="100861"/>
    <lineage>
        <taxon>Eukaryota</taxon>
        <taxon>Sar</taxon>
        <taxon>Stramenopiles</taxon>
        <taxon>Oomycota</taxon>
        <taxon>Saprolegniomycetes</taxon>
        <taxon>Saprolegniales</taxon>
        <taxon>Verrucalvaceae</taxon>
        <taxon>Aphanomyces</taxon>
    </lineage>
</organism>
<keyword evidence="8" id="KW-0276">Fatty acid metabolism</keyword>
<comment type="function">
    <text evidence="11">Hydrolyzes fatty acids from S-acylated cysteine residues in proteins with a strong preference for palmitoylated G-alpha proteins over other acyl substrates. Mediates the deacylation of G-alpha proteins such as GPA1 in vivo, but has weak or no activity toward palmitoylated Ras proteins. Has weak lysophospholipase activity in vitro; however such activity may not exist in vivo.</text>
</comment>
<keyword evidence="10" id="KW-0539">Nucleus</keyword>
<keyword evidence="16" id="KW-1185">Reference proteome</keyword>
<keyword evidence="9" id="KW-0443">Lipid metabolism</keyword>
<gene>
    <name evidence="15" type="ORF">Ae201684_011827</name>
</gene>
<dbReference type="Pfam" id="PF02230">
    <property type="entry name" value="Abhydrolase_2"/>
    <property type="match status" value="1"/>
</dbReference>
<evidence type="ECO:0000313" key="16">
    <source>
        <dbReference type="Proteomes" id="UP000481153"/>
    </source>
</evidence>
<dbReference type="GO" id="GO:0008474">
    <property type="term" value="F:palmitoyl-(protein) hydrolase activity"/>
    <property type="evidence" value="ECO:0007669"/>
    <property type="project" value="UniProtKB-EC"/>
</dbReference>
<dbReference type="InterPro" id="IPR029058">
    <property type="entry name" value="AB_hydrolase_fold"/>
</dbReference>
<evidence type="ECO:0000256" key="5">
    <source>
        <dbReference type="ARBA" id="ARBA00022487"/>
    </source>
</evidence>
<evidence type="ECO:0000256" key="2">
    <source>
        <dbReference type="ARBA" id="ARBA00004496"/>
    </source>
</evidence>
<dbReference type="InterPro" id="IPR050565">
    <property type="entry name" value="LYPA1-2/EST-like"/>
</dbReference>
<dbReference type="EC" id="3.1.2.22" evidence="4"/>
<evidence type="ECO:0000256" key="3">
    <source>
        <dbReference type="ARBA" id="ARBA00006499"/>
    </source>
</evidence>
<dbReference type="EMBL" id="VJMJ01000151">
    <property type="protein sequence ID" value="KAF0730712.1"/>
    <property type="molecule type" value="Genomic_DNA"/>
</dbReference>
<dbReference type="GO" id="GO:0006631">
    <property type="term" value="P:fatty acid metabolic process"/>
    <property type="evidence" value="ECO:0007669"/>
    <property type="project" value="UniProtKB-KW"/>
</dbReference>
<evidence type="ECO:0000256" key="6">
    <source>
        <dbReference type="ARBA" id="ARBA00022490"/>
    </source>
</evidence>
<keyword evidence="5" id="KW-0719">Serine esterase</keyword>
<evidence type="ECO:0000256" key="10">
    <source>
        <dbReference type="ARBA" id="ARBA00023242"/>
    </source>
</evidence>
<evidence type="ECO:0000256" key="8">
    <source>
        <dbReference type="ARBA" id="ARBA00022832"/>
    </source>
</evidence>
<dbReference type="Proteomes" id="UP000481153">
    <property type="component" value="Unassembled WGS sequence"/>
</dbReference>
<dbReference type="SUPFAM" id="SSF53474">
    <property type="entry name" value="alpha/beta-Hydrolases"/>
    <property type="match status" value="1"/>
</dbReference>
<evidence type="ECO:0000256" key="9">
    <source>
        <dbReference type="ARBA" id="ARBA00023098"/>
    </source>
</evidence>
<dbReference type="AlphaFoldDB" id="A0A6G0WTD5"/>
<evidence type="ECO:0000313" key="15">
    <source>
        <dbReference type="EMBL" id="KAF0730712.1"/>
    </source>
</evidence>
<evidence type="ECO:0000256" key="7">
    <source>
        <dbReference type="ARBA" id="ARBA00022801"/>
    </source>
</evidence>
<comment type="subcellular location">
    <subcellularLocation>
        <location evidence="2">Cytoplasm</location>
    </subcellularLocation>
    <subcellularLocation>
        <location evidence="1">Nucleus</location>
    </subcellularLocation>
</comment>
<accession>A0A6G0WTD5</accession>
<evidence type="ECO:0000256" key="11">
    <source>
        <dbReference type="ARBA" id="ARBA00029392"/>
    </source>
</evidence>
<dbReference type="InterPro" id="IPR003140">
    <property type="entry name" value="PLipase/COase/thioEstase"/>
</dbReference>
<dbReference type="FunFam" id="3.40.50.1820:FF:000276">
    <property type="entry name" value="Acyl-protein thioesterase 1"/>
    <property type="match status" value="1"/>
</dbReference>
<sequence>MLATLVHGGIRRVPAKSIMSRASSTHAISVDDSRNITLKPKGSHTASLIFIHGLGDTAYGWVDSVAHISQTLPHLKCILPTAKTQPVSLNMGMPMPSWYDIQSLSDREGDPCSGIEESQSRVQKIIQDEVDAGIPLSRIVLGGFSQGGAMSLYTGYQMTQPLGGILVLSGYLPNQAGFHAEEASKNVPLLMCHGEDDNVVRLEWAKKSLEVLKASGVSDTELKLYPDMPHSACLEELEDVESWLKKRLPPI</sequence>
<proteinExistence type="inferred from homology"/>
<comment type="similarity">
    <text evidence="3">Belongs to the AB hydrolase superfamily. AB hydrolase 2 family.</text>
</comment>
<evidence type="ECO:0000256" key="13">
    <source>
        <dbReference type="ARBA" id="ARBA00047337"/>
    </source>
</evidence>
<dbReference type="VEuPathDB" id="FungiDB:AeMF1_000880"/>
<evidence type="ECO:0000256" key="12">
    <source>
        <dbReference type="ARBA" id="ARBA00031195"/>
    </source>
</evidence>
<evidence type="ECO:0000259" key="14">
    <source>
        <dbReference type="Pfam" id="PF02230"/>
    </source>
</evidence>